<proteinExistence type="inferred from homology"/>
<reference evidence="4 5" key="1">
    <citation type="submission" date="2007-05" db="EMBL/GenBank/DDBJ databases">
        <title>Complete sequence of Geobacter uraniireducens Rf4.</title>
        <authorList>
            <consortium name="US DOE Joint Genome Institute"/>
            <person name="Copeland A."/>
            <person name="Lucas S."/>
            <person name="Lapidus A."/>
            <person name="Barry K."/>
            <person name="Detter J.C."/>
            <person name="Glavina del Rio T."/>
            <person name="Hammon N."/>
            <person name="Israni S."/>
            <person name="Dalin E."/>
            <person name="Tice H."/>
            <person name="Pitluck S."/>
            <person name="Chertkov O."/>
            <person name="Brettin T."/>
            <person name="Bruce D."/>
            <person name="Han C."/>
            <person name="Schmutz J."/>
            <person name="Larimer F."/>
            <person name="Land M."/>
            <person name="Hauser L."/>
            <person name="Kyrpides N."/>
            <person name="Mikhailova N."/>
            <person name="Shelobolina E."/>
            <person name="Aklujkar M."/>
            <person name="Lovley D."/>
            <person name="Richardson P."/>
        </authorList>
    </citation>
    <scope>NUCLEOTIDE SEQUENCE [LARGE SCALE GENOMIC DNA]</scope>
    <source>
        <strain evidence="4 5">Rf4</strain>
    </source>
</reference>
<dbReference type="STRING" id="351605.Gura_2828"/>
<dbReference type="HOGENOM" id="CLU_130431_1_0_7"/>
<evidence type="ECO:0000313" key="5">
    <source>
        <dbReference type="Proteomes" id="UP000006695"/>
    </source>
</evidence>
<dbReference type="PROSITE" id="PS00234">
    <property type="entry name" value="GAS_VESICLE_A_1"/>
    <property type="match status" value="1"/>
</dbReference>
<dbReference type="InterPro" id="IPR018493">
    <property type="entry name" value="GvpA-like_CS"/>
</dbReference>
<dbReference type="Proteomes" id="UP000006695">
    <property type="component" value="Chromosome"/>
</dbReference>
<accession>A5G5D3</accession>
<dbReference type="EMBL" id="CP000698">
    <property type="protein sequence ID" value="ABQ27001.1"/>
    <property type="molecule type" value="Genomic_DNA"/>
</dbReference>
<organism evidence="4 5">
    <name type="scientific">Geotalea uraniireducens (strain Rf4)</name>
    <name type="common">Geobacter uraniireducens</name>
    <dbReference type="NCBI Taxonomy" id="351605"/>
    <lineage>
        <taxon>Bacteria</taxon>
        <taxon>Pseudomonadati</taxon>
        <taxon>Thermodesulfobacteriota</taxon>
        <taxon>Desulfuromonadia</taxon>
        <taxon>Geobacterales</taxon>
        <taxon>Geobacteraceae</taxon>
        <taxon>Geotalea</taxon>
    </lineage>
</organism>
<evidence type="ECO:0000313" key="4">
    <source>
        <dbReference type="EMBL" id="ABQ27001.1"/>
    </source>
</evidence>
<dbReference type="OrthoDB" id="532318at2"/>
<comment type="subcellular location">
    <subcellularLocation>
        <location evidence="2">Gas vesicle</location>
    </subcellularLocation>
</comment>
<evidence type="ECO:0000256" key="1">
    <source>
        <dbReference type="ARBA" id="ARBA00022987"/>
    </source>
</evidence>
<dbReference type="GO" id="GO:0031411">
    <property type="term" value="C:gas vesicle"/>
    <property type="evidence" value="ECO:0007669"/>
    <property type="project" value="UniProtKB-SubCell"/>
</dbReference>
<evidence type="ECO:0000256" key="3">
    <source>
        <dbReference type="ARBA" id="ARBA00035646"/>
    </source>
</evidence>
<keyword evidence="1" id="KW-0304">Gas vesicle</keyword>
<dbReference type="PANTHER" id="PTHR35344">
    <property type="entry name" value="GAS VESICLE STRUCTURAL PROTEIN 2-RELATED"/>
    <property type="match status" value="1"/>
</dbReference>
<dbReference type="KEGG" id="gur:Gura_2828"/>
<dbReference type="RefSeq" id="WP_011939675.1">
    <property type="nucleotide sequence ID" value="NC_009483.1"/>
</dbReference>
<dbReference type="GO" id="GO:0012506">
    <property type="term" value="C:vesicle membrane"/>
    <property type="evidence" value="ECO:0007669"/>
    <property type="project" value="InterPro"/>
</dbReference>
<dbReference type="InterPro" id="IPR050530">
    <property type="entry name" value="GvpA"/>
</dbReference>
<dbReference type="GO" id="GO:0005198">
    <property type="term" value="F:structural molecule activity"/>
    <property type="evidence" value="ECO:0007669"/>
    <property type="project" value="InterPro"/>
</dbReference>
<dbReference type="InterPro" id="IPR000638">
    <property type="entry name" value="Gas-vesicle_GvpA-like"/>
</dbReference>
<sequence length="121" mass="12850">MAIEGTINNSASLLDVLDRILDKGIVINADIAISIVGTELLSIKIRASIASFEVAARYGLAFPSGINLEAPAWKEGITTKETCPECGKRVSVDELIAAGCPWCGWESARAKIAAHTTDYSL</sequence>
<protein>
    <submittedName>
        <fullName evidence="4">Gas vesicle protein GVPa</fullName>
    </submittedName>
</protein>
<dbReference type="Pfam" id="PF00741">
    <property type="entry name" value="Gas_vesicle"/>
    <property type="match status" value="1"/>
</dbReference>
<dbReference type="AlphaFoldDB" id="A5G5D3"/>
<dbReference type="PANTHER" id="PTHR35344:SF4">
    <property type="entry name" value="GAS VESICLE PROTEIN A1"/>
    <property type="match status" value="1"/>
</dbReference>
<name>A5G5D3_GEOUR</name>
<gene>
    <name evidence="4" type="ordered locus">Gura_2828</name>
</gene>
<keyword evidence="5" id="KW-1185">Reference proteome</keyword>
<comment type="similarity">
    <text evidence="3">Belongs to the gas vesicle GvpA family.</text>
</comment>
<evidence type="ECO:0000256" key="2">
    <source>
        <dbReference type="ARBA" id="ARBA00035108"/>
    </source>
</evidence>